<feature type="region of interest" description="Disordered" evidence="1">
    <location>
        <begin position="400"/>
        <end position="422"/>
    </location>
</feature>
<feature type="region of interest" description="Disordered" evidence="1">
    <location>
        <begin position="1"/>
        <end position="48"/>
    </location>
</feature>
<accession>A0A8J5X4P0</accession>
<evidence type="ECO:0000313" key="3">
    <source>
        <dbReference type="Proteomes" id="UP000751190"/>
    </source>
</evidence>
<gene>
    <name evidence="2" type="ORF">KFE25_014148</name>
</gene>
<name>A0A8J5X4P0_DIALT</name>
<keyword evidence="3" id="KW-1185">Reference proteome</keyword>
<dbReference type="EMBL" id="JAGTXO010000042">
    <property type="protein sequence ID" value="KAG8459303.1"/>
    <property type="molecule type" value="Genomic_DNA"/>
</dbReference>
<sequence length="422" mass="44342">MGAVCSGAKAQADEEAARPVLPEAAPQSAEAATAAAPYKPGPLAPSATPATALADKHEALQARVSTRNMSAFARTMRGVRKPARTVLGAVPKLPHDAAPAADEPGLSPHTIVLSYTVALGALALALALSVVQLTIDFELAQGWTKAVCTVAGPVALGKMARGHGGLACARVPILPPGVGVDPIDVPINADTSVEVFPKMEVLRWHAQHLVEQYPPGTTTTCWLSASGRYIRLSPNLSYREAHGGCPAGWDMRGAPYVLAAAIAGVMWLLGFTSLDELRLAWFEGGYERYFEVGTSRVATFFKQWIHEIALALGYVPPERSTRSPAGGAGRAAGRGATQALDGAAAYAAAAKPKPAPVPAAEPSIFARMAAMAGGMHESSDFVPAEKYSLDELSKYRPPLELEDEEPSIFKQGSVRTRQLPQV</sequence>
<protein>
    <submittedName>
        <fullName evidence="2">Uncharacterized protein</fullName>
    </submittedName>
</protein>
<feature type="compositionally biased region" description="Polar residues" evidence="1">
    <location>
        <begin position="413"/>
        <end position="422"/>
    </location>
</feature>
<evidence type="ECO:0000256" key="1">
    <source>
        <dbReference type="SAM" id="MobiDB-lite"/>
    </source>
</evidence>
<dbReference type="Proteomes" id="UP000751190">
    <property type="component" value="Unassembled WGS sequence"/>
</dbReference>
<feature type="compositionally biased region" description="Low complexity" evidence="1">
    <location>
        <begin position="22"/>
        <end position="38"/>
    </location>
</feature>
<dbReference type="AlphaFoldDB" id="A0A8J5X4P0"/>
<evidence type="ECO:0000313" key="2">
    <source>
        <dbReference type="EMBL" id="KAG8459303.1"/>
    </source>
</evidence>
<reference evidence="2" key="1">
    <citation type="submission" date="2021-05" db="EMBL/GenBank/DDBJ databases">
        <title>The genome of the haptophyte Pavlova lutheri (Diacronema luteri, Pavlovales) - a model for lipid biosynthesis in eukaryotic algae.</title>
        <authorList>
            <person name="Hulatt C.J."/>
            <person name="Posewitz M.C."/>
        </authorList>
    </citation>
    <scope>NUCLEOTIDE SEQUENCE</scope>
    <source>
        <strain evidence="2">NIVA-4/92</strain>
    </source>
</reference>
<organism evidence="2 3">
    <name type="scientific">Diacronema lutheri</name>
    <name type="common">Unicellular marine alga</name>
    <name type="synonym">Monochrysis lutheri</name>
    <dbReference type="NCBI Taxonomy" id="2081491"/>
    <lineage>
        <taxon>Eukaryota</taxon>
        <taxon>Haptista</taxon>
        <taxon>Haptophyta</taxon>
        <taxon>Pavlovophyceae</taxon>
        <taxon>Pavlovales</taxon>
        <taxon>Pavlovaceae</taxon>
        <taxon>Diacronema</taxon>
    </lineage>
</organism>
<proteinExistence type="predicted"/>
<comment type="caution">
    <text evidence="2">The sequence shown here is derived from an EMBL/GenBank/DDBJ whole genome shotgun (WGS) entry which is preliminary data.</text>
</comment>